<reference evidence="2" key="1">
    <citation type="submission" date="2020-04" db="EMBL/GenBank/DDBJ databases">
        <title>Analysis of mating type loci in Filobasidium floriforme.</title>
        <authorList>
            <person name="Nowrousian M."/>
        </authorList>
    </citation>
    <scope>NUCLEOTIDE SEQUENCE</scope>
    <source>
        <strain evidence="2">CBS 6242</strain>
    </source>
</reference>
<dbReference type="EMBL" id="JABELV010000161">
    <property type="protein sequence ID" value="KAG7528992.1"/>
    <property type="molecule type" value="Genomic_DNA"/>
</dbReference>
<evidence type="ECO:0000313" key="3">
    <source>
        <dbReference type="Proteomes" id="UP000812966"/>
    </source>
</evidence>
<protein>
    <submittedName>
        <fullName evidence="2">Uncharacterized protein</fullName>
    </submittedName>
</protein>
<feature type="region of interest" description="Disordered" evidence="1">
    <location>
        <begin position="201"/>
        <end position="225"/>
    </location>
</feature>
<feature type="compositionally biased region" description="Basic and acidic residues" evidence="1">
    <location>
        <begin position="215"/>
        <end position="225"/>
    </location>
</feature>
<keyword evidence="3" id="KW-1185">Reference proteome</keyword>
<proteinExistence type="predicted"/>
<comment type="caution">
    <text evidence="2">The sequence shown here is derived from an EMBL/GenBank/DDBJ whole genome shotgun (WGS) entry which is preliminary data.</text>
</comment>
<evidence type="ECO:0000313" key="2">
    <source>
        <dbReference type="EMBL" id="KAG7528992.1"/>
    </source>
</evidence>
<organism evidence="2 3">
    <name type="scientific">Filobasidium floriforme</name>
    <dbReference type="NCBI Taxonomy" id="5210"/>
    <lineage>
        <taxon>Eukaryota</taxon>
        <taxon>Fungi</taxon>
        <taxon>Dikarya</taxon>
        <taxon>Basidiomycota</taxon>
        <taxon>Agaricomycotina</taxon>
        <taxon>Tremellomycetes</taxon>
        <taxon>Filobasidiales</taxon>
        <taxon>Filobasidiaceae</taxon>
        <taxon>Filobasidium</taxon>
    </lineage>
</organism>
<evidence type="ECO:0000256" key="1">
    <source>
        <dbReference type="SAM" id="MobiDB-lite"/>
    </source>
</evidence>
<name>A0A8K0JLN1_9TREE</name>
<accession>A0A8K0JLN1</accession>
<dbReference type="AlphaFoldDB" id="A0A8K0JLN1"/>
<sequence length="488" mass="56041">MGESFYLVNLTDRVHTGRQGKLGEIIYDIGGRIITLLRGWNNPFPDFAIPLRLIEEARVEAGITLEDHSQDSAFLSLPDEIKWEIMSHVNPYYQDFLSMAMTCMPMLRLLAGVTTQVRCNMRKAMEAKCPLEREWSGKRIVLLGEYTGPGKDWSYFKQHVRTQIHEAAVRRGCTDLEDDIASAMSSLLKIGCPIEDSRWYEGEEQGGEESDEEDEKGRDEANPEAAHRITGSQSHLYVTCGPRAASRQRELGDLLNMSYLDINQRMLVQLPIRMEYNELARKIKRRRSDSQIRECREVIRRWEEDERLERCKQEMRDCEKALHECWFKPEEDLPKEDFLDCLRSRNDFRWVELSCAFRPFRIINLDTLEHLDPSVIAEHQRPVLSPSSDDYQIDAGFVLACNVTYHTRVGSIGLSYDGPGLAEGRWAGHRLRYATIDGRSSDFPTTDISLEMLALAEEIAISDGWKLGDVVINQDDDAQATEDNKSHD</sequence>
<gene>
    <name evidence="2" type="ORF">FFLO_05850</name>
</gene>
<dbReference type="Proteomes" id="UP000812966">
    <property type="component" value="Unassembled WGS sequence"/>
</dbReference>
<feature type="compositionally biased region" description="Acidic residues" evidence="1">
    <location>
        <begin position="202"/>
        <end position="214"/>
    </location>
</feature>